<evidence type="ECO:0000256" key="1">
    <source>
        <dbReference type="SAM" id="SignalP"/>
    </source>
</evidence>
<dbReference type="Proteomes" id="UP000324233">
    <property type="component" value="Chromosome"/>
</dbReference>
<feature type="chain" id="PRO_5022712605" description="Ice-binding protein C-terminal domain-containing protein" evidence="1">
    <location>
        <begin position="19"/>
        <end position="235"/>
    </location>
</feature>
<gene>
    <name evidence="3" type="ORF">OJF2_28330</name>
</gene>
<dbReference type="Pfam" id="PF07589">
    <property type="entry name" value="PEP-CTERM"/>
    <property type="match status" value="1"/>
</dbReference>
<evidence type="ECO:0000259" key="2">
    <source>
        <dbReference type="Pfam" id="PF07589"/>
    </source>
</evidence>
<evidence type="ECO:0000313" key="3">
    <source>
        <dbReference type="EMBL" id="QEH34298.1"/>
    </source>
</evidence>
<dbReference type="InterPro" id="IPR013424">
    <property type="entry name" value="Ice-binding_C"/>
</dbReference>
<keyword evidence="1" id="KW-0732">Signal</keyword>
<accession>A0A5B9W196</accession>
<name>A0A5B9W196_9BACT</name>
<proteinExistence type="predicted"/>
<dbReference type="RefSeq" id="WP_148594238.1">
    <property type="nucleotide sequence ID" value="NZ_CP042997.1"/>
</dbReference>
<dbReference type="KEGG" id="agv:OJF2_28330"/>
<feature type="signal peptide" evidence="1">
    <location>
        <begin position="1"/>
        <end position="18"/>
    </location>
</feature>
<organism evidence="3 4">
    <name type="scientific">Aquisphaera giovannonii</name>
    <dbReference type="NCBI Taxonomy" id="406548"/>
    <lineage>
        <taxon>Bacteria</taxon>
        <taxon>Pseudomonadati</taxon>
        <taxon>Planctomycetota</taxon>
        <taxon>Planctomycetia</taxon>
        <taxon>Isosphaerales</taxon>
        <taxon>Isosphaeraceae</taxon>
        <taxon>Aquisphaera</taxon>
    </lineage>
</organism>
<keyword evidence="4" id="KW-1185">Reference proteome</keyword>
<protein>
    <recommendedName>
        <fullName evidence="2">Ice-binding protein C-terminal domain-containing protein</fullName>
    </recommendedName>
</protein>
<dbReference type="AlphaFoldDB" id="A0A5B9W196"/>
<evidence type="ECO:0000313" key="4">
    <source>
        <dbReference type="Proteomes" id="UP000324233"/>
    </source>
</evidence>
<dbReference type="EMBL" id="CP042997">
    <property type="protein sequence ID" value="QEH34298.1"/>
    <property type="molecule type" value="Genomic_DNA"/>
</dbReference>
<reference evidence="3 4" key="1">
    <citation type="submission" date="2019-08" db="EMBL/GenBank/DDBJ databases">
        <title>Deep-cultivation of Planctomycetes and their phenomic and genomic characterization uncovers novel biology.</title>
        <authorList>
            <person name="Wiegand S."/>
            <person name="Jogler M."/>
            <person name="Boedeker C."/>
            <person name="Pinto D."/>
            <person name="Vollmers J."/>
            <person name="Rivas-Marin E."/>
            <person name="Kohn T."/>
            <person name="Peeters S.H."/>
            <person name="Heuer A."/>
            <person name="Rast P."/>
            <person name="Oberbeckmann S."/>
            <person name="Bunk B."/>
            <person name="Jeske O."/>
            <person name="Meyerdierks A."/>
            <person name="Storesund J.E."/>
            <person name="Kallscheuer N."/>
            <person name="Luecker S."/>
            <person name="Lage O.M."/>
            <person name="Pohl T."/>
            <person name="Merkel B.J."/>
            <person name="Hornburger P."/>
            <person name="Mueller R.-W."/>
            <person name="Bruemmer F."/>
            <person name="Labrenz M."/>
            <person name="Spormann A.M."/>
            <person name="Op den Camp H."/>
            <person name="Overmann J."/>
            <person name="Amann R."/>
            <person name="Jetten M.S.M."/>
            <person name="Mascher T."/>
            <person name="Medema M.H."/>
            <person name="Devos D.P."/>
            <person name="Kaster A.-K."/>
            <person name="Ovreas L."/>
            <person name="Rohde M."/>
            <person name="Galperin M.Y."/>
            <person name="Jogler C."/>
        </authorList>
    </citation>
    <scope>NUCLEOTIDE SEQUENCE [LARGE SCALE GENOMIC DNA]</scope>
    <source>
        <strain evidence="3 4">OJF2</strain>
    </source>
</reference>
<feature type="domain" description="Ice-binding protein C-terminal" evidence="2">
    <location>
        <begin position="194"/>
        <end position="217"/>
    </location>
</feature>
<dbReference type="NCBIfam" id="TIGR02595">
    <property type="entry name" value="PEP_CTERM"/>
    <property type="match status" value="1"/>
</dbReference>
<sequence precursor="true">MKPLALALLACLVAQARADTLYFLGGPEPSGSLAYGGYRTVATGTGFAVTSVIYMGDDGSTAWTQPLDASFSFTTGPSLRGGSNSLVSFADGGSLTLMGSGDAGTPAAELFSGDLFSPDIQMVGGGYAFGAGGTGRYTQAMLDLFPSLSGGLVLADRTYQFSVFVAFDAATVAGGFASTGTYRQVAVGASSGQAPEPSSVALLGLGLAGAIGWGARRECNRAGLGLGSVGPEDEG</sequence>